<keyword evidence="3 6" id="KW-0378">Hydrolase</keyword>
<evidence type="ECO:0000256" key="2">
    <source>
        <dbReference type="ARBA" id="ARBA00022670"/>
    </source>
</evidence>
<gene>
    <name evidence="6" type="ORF">JOC58_000450</name>
</gene>
<dbReference type="SUPFAM" id="SSF50156">
    <property type="entry name" value="PDZ domain-like"/>
    <property type="match status" value="1"/>
</dbReference>
<proteinExistence type="inferred from homology"/>
<dbReference type="InterPro" id="IPR001478">
    <property type="entry name" value="PDZ"/>
</dbReference>
<protein>
    <submittedName>
        <fullName evidence="6">Serine protease Do</fullName>
        <ecNumber evidence="6">3.4.21.107</ecNumber>
    </submittedName>
</protein>
<keyword evidence="2 6" id="KW-0645">Protease</keyword>
<comment type="similarity">
    <text evidence="1">Belongs to the peptidase S1C family.</text>
</comment>
<comment type="caution">
    <text evidence="6">The sequence shown here is derived from an EMBL/GenBank/DDBJ whole genome shotgun (WGS) entry which is preliminary data.</text>
</comment>
<dbReference type="SUPFAM" id="SSF50494">
    <property type="entry name" value="Trypsin-like serine proteases"/>
    <property type="match status" value="1"/>
</dbReference>
<dbReference type="RefSeq" id="WP_188774084.1">
    <property type="nucleotide sequence ID" value="NZ_BMMB01000002.1"/>
</dbReference>
<feature type="domain" description="PDZ" evidence="5">
    <location>
        <begin position="279"/>
        <end position="327"/>
    </location>
</feature>
<dbReference type="GO" id="GO:0006508">
    <property type="term" value="P:proteolysis"/>
    <property type="evidence" value="ECO:0007669"/>
    <property type="project" value="UniProtKB-KW"/>
</dbReference>
<dbReference type="InterPro" id="IPR036034">
    <property type="entry name" value="PDZ_sf"/>
</dbReference>
<dbReference type="PANTHER" id="PTHR43343">
    <property type="entry name" value="PEPTIDASE S12"/>
    <property type="match status" value="1"/>
</dbReference>
<reference evidence="6 7" key="1">
    <citation type="submission" date="2023-07" db="EMBL/GenBank/DDBJ databases">
        <title>Genomic Encyclopedia of Type Strains, Phase IV (KMG-IV): sequencing the most valuable type-strain genomes for metagenomic binning, comparative biology and taxonomic classification.</title>
        <authorList>
            <person name="Goeker M."/>
        </authorList>
    </citation>
    <scope>NUCLEOTIDE SEQUENCE [LARGE SCALE GENOMIC DNA]</scope>
    <source>
        <strain evidence="6 7">DSM 22170</strain>
    </source>
</reference>
<dbReference type="GO" id="GO:0008233">
    <property type="term" value="F:peptidase activity"/>
    <property type="evidence" value="ECO:0007669"/>
    <property type="project" value="UniProtKB-KW"/>
</dbReference>
<dbReference type="InterPro" id="IPR051201">
    <property type="entry name" value="Chloro_Bact_Ser_Proteases"/>
</dbReference>
<dbReference type="Proteomes" id="UP001185028">
    <property type="component" value="Unassembled WGS sequence"/>
</dbReference>
<keyword evidence="7" id="KW-1185">Reference proteome</keyword>
<dbReference type="InterPro" id="IPR043504">
    <property type="entry name" value="Peptidase_S1_PA_chymotrypsin"/>
</dbReference>
<dbReference type="PROSITE" id="PS50106">
    <property type="entry name" value="PDZ"/>
    <property type="match status" value="1"/>
</dbReference>
<evidence type="ECO:0000313" key="6">
    <source>
        <dbReference type="EMBL" id="MDR6242566.1"/>
    </source>
</evidence>
<evidence type="ECO:0000259" key="5">
    <source>
        <dbReference type="PROSITE" id="PS50106"/>
    </source>
</evidence>
<dbReference type="Pfam" id="PF13365">
    <property type="entry name" value="Trypsin_2"/>
    <property type="match status" value="1"/>
</dbReference>
<evidence type="ECO:0000313" key="7">
    <source>
        <dbReference type="Proteomes" id="UP001185028"/>
    </source>
</evidence>
<dbReference type="PRINTS" id="PR00834">
    <property type="entry name" value="PROTEASES2C"/>
</dbReference>
<evidence type="ECO:0000256" key="3">
    <source>
        <dbReference type="ARBA" id="ARBA00022801"/>
    </source>
</evidence>
<sequence>MNLKKLHIPVTALVIAGVTLIGSVPLATFASAAASGYTYTAPHLRASSTSAGYTKVIARISPSVVGIVGVPTKEAYMAESAASGDDSQYNPDDPGIAFGSGVIISKDGWIVTNAHVIANMEDGAKVITSDASGHNKTYIVQEFYSDTVSDLALVKINATGLKTASFVSSSQKPEVGEQVIAIGTPLSLSLRNTATSGIISGVNRAVDASYYLLQTDAAINPGNSGGPLINMDGKVVGINTMKYEAVGVDNLGFTIPADTVQYIIKQLFAYGEVRRASIGLELKESDDALIGLPTNDALTVAAVHSAGAKKAGIKEGDILYSVNGTRVHTVVDLNELFRSYKPGDKVKLMMQSAGDIVTRTVQLTQSQTTDAVVSTDEEAGGE</sequence>
<dbReference type="PANTHER" id="PTHR43343:SF3">
    <property type="entry name" value="PROTEASE DO-LIKE 8, CHLOROPLASTIC"/>
    <property type="match status" value="1"/>
</dbReference>
<dbReference type="InterPro" id="IPR001940">
    <property type="entry name" value="Peptidase_S1C"/>
</dbReference>
<dbReference type="InterPro" id="IPR009003">
    <property type="entry name" value="Peptidase_S1_PA"/>
</dbReference>
<evidence type="ECO:0000256" key="4">
    <source>
        <dbReference type="ARBA" id="ARBA00022825"/>
    </source>
</evidence>
<keyword evidence="4" id="KW-0720">Serine protease</keyword>
<dbReference type="EMBL" id="JAVDQH010000002">
    <property type="protein sequence ID" value="MDR6242566.1"/>
    <property type="molecule type" value="Genomic_DNA"/>
</dbReference>
<dbReference type="Gene3D" id="2.40.10.10">
    <property type="entry name" value="Trypsin-like serine proteases"/>
    <property type="match status" value="2"/>
</dbReference>
<dbReference type="EC" id="3.4.21.107" evidence="6"/>
<name>A0ABU1IUH6_9BACL</name>
<organism evidence="6 7">
    <name type="scientific">Paenibacillus hunanensis</name>
    <dbReference type="NCBI Taxonomy" id="539262"/>
    <lineage>
        <taxon>Bacteria</taxon>
        <taxon>Bacillati</taxon>
        <taxon>Bacillota</taxon>
        <taxon>Bacilli</taxon>
        <taxon>Bacillales</taxon>
        <taxon>Paenibacillaceae</taxon>
        <taxon>Paenibacillus</taxon>
    </lineage>
</organism>
<evidence type="ECO:0000256" key="1">
    <source>
        <dbReference type="ARBA" id="ARBA00010541"/>
    </source>
</evidence>
<accession>A0ABU1IUH6</accession>
<dbReference type="Pfam" id="PF13180">
    <property type="entry name" value="PDZ_2"/>
    <property type="match status" value="1"/>
</dbReference>
<dbReference type="Gene3D" id="2.30.42.10">
    <property type="match status" value="1"/>
</dbReference>